<dbReference type="KEGG" id="plai:106951102"/>
<keyword evidence="3" id="KW-1185">Reference proteome</keyword>
<feature type="compositionally biased region" description="Polar residues" evidence="1">
    <location>
        <begin position="176"/>
        <end position="186"/>
    </location>
</feature>
<dbReference type="AlphaFoldDB" id="A0A3B3V873"/>
<dbReference type="PANTHER" id="PTHR16070:SF1">
    <property type="entry name" value="PROTEIN FAM222B"/>
    <property type="match status" value="1"/>
</dbReference>
<feature type="compositionally biased region" description="Polar residues" evidence="1">
    <location>
        <begin position="151"/>
        <end position="163"/>
    </location>
</feature>
<dbReference type="GeneTree" id="ENSGT00530000063811"/>
<feature type="region of interest" description="Disordered" evidence="1">
    <location>
        <begin position="365"/>
        <end position="431"/>
    </location>
</feature>
<dbReference type="GeneID" id="106951102"/>
<proteinExistence type="predicted"/>
<dbReference type="Proteomes" id="UP000261500">
    <property type="component" value="Unplaced"/>
</dbReference>
<evidence type="ECO:0000313" key="2">
    <source>
        <dbReference type="Ensembl" id="ENSPLAP00000021137.1"/>
    </source>
</evidence>
<dbReference type="RefSeq" id="XP_014893898.1">
    <property type="nucleotide sequence ID" value="XM_015038412.1"/>
</dbReference>
<dbReference type="PANTHER" id="PTHR16070">
    <property type="entry name" value="PROTEIN FAM222A-RELATED"/>
    <property type="match status" value="1"/>
</dbReference>
<evidence type="ECO:0000313" key="3">
    <source>
        <dbReference type="Proteomes" id="UP000261500"/>
    </source>
</evidence>
<accession>A0A3B3V873</accession>
<feature type="region of interest" description="Disordered" evidence="1">
    <location>
        <begin position="244"/>
        <end position="273"/>
    </location>
</feature>
<sequence>MLACLPASGDSAIRLLHRTQMNTGLQKWETTQKMRSVTHPTPAELDAYAKKVANKPLSIQIFPNSIKVPQKKHVRRTVNGLDTSSSAQRHSPYPPQLAAGAGLLAVLRAPLRGLVKQPDGCRTRLQLKAAMNPQSGPYAAPSTLNLPHLASQKQGAGHPQQSLAHPMALQHHQRSVAHSQALQQPQRLTHPPAVQRQLPPQDVAPCAAAMPQQHLSHMQTLKHQAAPAQALGATQELRHVPDSAAMQAAPPGPPALPPPPYGARKLPDADAPPNVTVSTSTIPLSMAASLQQARPGDLSSIVLQINQLCQARAGMGATSVCEGQIANPSPISRNQLISASSRVSQHASGAGGVSSCLLMDKPAAPAPAAAGSNNNMAAFHPDSDKQLQQHLLQQKQQQHLQQQLQQQRSWAQHQLAHMQQPPEGAHPCKNPRLDPAVECAFPSHSLSYGHKPPAAALGFPLKHAADKTLPPSSATNCSYLNGHYLQPAWGAVPAAAGNNGNIPQDLPVGFQGGHPAAERIPGAKYRPGKDGSAGQPKLLQHSMDFLGEDFQIPGMQEQSVEMMHKMHRGGGGGHHHQGYH</sequence>
<evidence type="ECO:0000256" key="1">
    <source>
        <dbReference type="SAM" id="MobiDB-lite"/>
    </source>
</evidence>
<feature type="region of interest" description="Disordered" evidence="1">
    <location>
        <begin position="150"/>
        <end position="186"/>
    </location>
</feature>
<dbReference type="RefSeq" id="XP_014893896.1">
    <property type="nucleotide sequence ID" value="XM_015038410.1"/>
</dbReference>
<organism evidence="2 3">
    <name type="scientific">Poecilia latipinna</name>
    <name type="common">sailfin molly</name>
    <dbReference type="NCBI Taxonomy" id="48699"/>
    <lineage>
        <taxon>Eukaryota</taxon>
        <taxon>Metazoa</taxon>
        <taxon>Chordata</taxon>
        <taxon>Craniata</taxon>
        <taxon>Vertebrata</taxon>
        <taxon>Euteleostomi</taxon>
        <taxon>Actinopterygii</taxon>
        <taxon>Neopterygii</taxon>
        <taxon>Teleostei</taxon>
        <taxon>Neoteleostei</taxon>
        <taxon>Acanthomorphata</taxon>
        <taxon>Ovalentaria</taxon>
        <taxon>Atherinomorphae</taxon>
        <taxon>Cyprinodontiformes</taxon>
        <taxon>Poeciliidae</taxon>
        <taxon>Poeciliinae</taxon>
        <taxon>Poecilia</taxon>
    </lineage>
</organism>
<reference evidence="2" key="1">
    <citation type="submission" date="2025-08" db="UniProtKB">
        <authorList>
            <consortium name="Ensembl"/>
        </authorList>
    </citation>
    <scope>IDENTIFICATION</scope>
</reference>
<feature type="region of interest" description="Disordered" evidence="1">
    <location>
        <begin position="207"/>
        <end position="227"/>
    </location>
</feature>
<protein>
    <submittedName>
        <fullName evidence="2">Family with sequence similarity 222 member B</fullName>
    </submittedName>
</protein>
<feature type="compositionally biased region" description="Low complexity" evidence="1">
    <location>
        <begin position="388"/>
        <end position="407"/>
    </location>
</feature>
<dbReference type="Ensembl" id="ENSPLAT00000011745.1">
    <property type="protein sequence ID" value="ENSPLAP00000021137.1"/>
    <property type="gene ID" value="ENSPLAG00000004643.1"/>
</dbReference>
<feature type="compositionally biased region" description="Polar residues" evidence="1">
    <location>
        <begin position="213"/>
        <end position="222"/>
    </location>
</feature>
<dbReference type="Pfam" id="PF15258">
    <property type="entry name" value="FAM222A"/>
    <property type="match status" value="1"/>
</dbReference>
<feature type="compositionally biased region" description="Pro residues" evidence="1">
    <location>
        <begin position="250"/>
        <end position="261"/>
    </location>
</feature>
<feature type="compositionally biased region" description="Low complexity" evidence="1">
    <location>
        <begin position="365"/>
        <end position="378"/>
    </location>
</feature>
<dbReference type="RefSeq" id="XP_014893897.1">
    <property type="nucleotide sequence ID" value="XM_015038411.1"/>
</dbReference>
<dbReference type="OrthoDB" id="8950865at2759"/>
<reference evidence="2" key="2">
    <citation type="submission" date="2025-09" db="UniProtKB">
        <authorList>
            <consortium name="Ensembl"/>
        </authorList>
    </citation>
    <scope>IDENTIFICATION</scope>
</reference>
<name>A0A3B3V873_9TELE</name>
<dbReference type="InterPro" id="IPR029340">
    <property type="entry name" value="FAM222"/>
</dbReference>
<feature type="region of interest" description="Disordered" evidence="1">
    <location>
        <begin position="514"/>
        <end position="534"/>
    </location>
</feature>